<dbReference type="SUPFAM" id="SSF52540">
    <property type="entry name" value="P-loop containing nucleoside triphosphate hydrolases"/>
    <property type="match status" value="1"/>
</dbReference>
<dbReference type="NCBIfam" id="NF006743">
    <property type="entry name" value="PRK09270.1-2"/>
    <property type="match status" value="1"/>
</dbReference>
<dbReference type="InterPro" id="IPR002173">
    <property type="entry name" value="Carboh/pur_kinase_PfkB_CS"/>
</dbReference>
<dbReference type="Proteomes" id="UP000239485">
    <property type="component" value="Unassembled WGS sequence"/>
</dbReference>
<dbReference type="InterPro" id="IPR052562">
    <property type="entry name" value="Ketohexokinase-related"/>
</dbReference>
<dbReference type="SUPFAM" id="SSF53613">
    <property type="entry name" value="Ribokinase-like"/>
    <property type="match status" value="1"/>
</dbReference>
<evidence type="ECO:0000256" key="1">
    <source>
        <dbReference type="ARBA" id="ARBA00022679"/>
    </source>
</evidence>
<dbReference type="Gene3D" id="3.40.50.300">
    <property type="entry name" value="P-loop containing nucleotide triphosphate hydrolases"/>
    <property type="match status" value="2"/>
</dbReference>
<proteinExistence type="predicted"/>
<sequence>MTTEPPVGVFVGLATLDVVHRVEALPGPDEKVGALAQEVVAGGPAANAAVTFAALGGRARLVTALGRHPLARTVAAELAAQGVEVVDADPSREEPPAVSGVRVHAGTAERSVTSVNAQGQAASVPPALAGGELLQGAAVLLVDGHHPDLALAGARAARRAGVPVLLDGGSWKPVLAELLPLVDVAVCSAVLRLPDGGDVLADLPGPTAVAVTHGGAPVEWRVGERSGAVEVPAVDAADTLGAGDVLHGAAAMALAAGLDLPAALEAAVRVAAFKCAVPGARAWIGAPGFADLPLRREPARPAVPEAVELDLPALTRRAVDLTAPGRRVLLGLVGAPGAGKSTLGAALVAAVNAEAGPGAAVLVPMDGFHCANSRLEALGRRDRKGAPDTFDPGGFAALLRRLRTAEEDVVLAPEFRREIEEPVGSALPVPGEVPLVVVEGNYLLLREGPWAALEGLLDATWFLDVDDDLRVRRLARRHEQFGKSPEEALAWTLGSDQVNADVVLATRPRADLVVRWVD</sequence>
<dbReference type="InterPro" id="IPR027417">
    <property type="entry name" value="P-loop_NTPase"/>
</dbReference>
<reference evidence="4 5" key="1">
    <citation type="submission" date="2018-02" db="EMBL/GenBank/DDBJ databases">
        <title>Genomic Encyclopedia of Archaeal and Bacterial Type Strains, Phase II (KMG-II): from individual species to whole genera.</title>
        <authorList>
            <person name="Goeker M."/>
        </authorList>
    </citation>
    <scope>NUCLEOTIDE SEQUENCE [LARGE SCALE GENOMIC DNA]</scope>
    <source>
        <strain evidence="4 5">DSM 22857</strain>
    </source>
</reference>
<organism evidence="4 5">
    <name type="scientific">Kineococcus xinjiangensis</name>
    <dbReference type="NCBI Taxonomy" id="512762"/>
    <lineage>
        <taxon>Bacteria</taxon>
        <taxon>Bacillati</taxon>
        <taxon>Actinomycetota</taxon>
        <taxon>Actinomycetes</taxon>
        <taxon>Kineosporiales</taxon>
        <taxon>Kineosporiaceae</taxon>
        <taxon>Kineococcus</taxon>
    </lineage>
</organism>
<dbReference type="PANTHER" id="PTHR42774:SF3">
    <property type="entry name" value="KETOHEXOKINASE"/>
    <property type="match status" value="1"/>
</dbReference>
<evidence type="ECO:0000313" key="4">
    <source>
        <dbReference type="EMBL" id="PPK92402.1"/>
    </source>
</evidence>
<keyword evidence="1" id="KW-0808">Transferase</keyword>
<dbReference type="EMBL" id="PTJD01000014">
    <property type="protein sequence ID" value="PPK92402.1"/>
    <property type="molecule type" value="Genomic_DNA"/>
</dbReference>
<dbReference type="InterPro" id="IPR029056">
    <property type="entry name" value="Ribokinase-like"/>
</dbReference>
<protein>
    <submittedName>
        <fullName evidence="4">PfkB family carbohydrate kinase</fullName>
    </submittedName>
</protein>
<dbReference type="PROSITE" id="PS00584">
    <property type="entry name" value="PFKB_KINASES_2"/>
    <property type="match status" value="1"/>
</dbReference>
<dbReference type="InterPro" id="IPR011611">
    <property type="entry name" value="PfkB_dom"/>
</dbReference>
<dbReference type="Pfam" id="PF00294">
    <property type="entry name" value="PfkB"/>
    <property type="match status" value="1"/>
</dbReference>
<evidence type="ECO:0000259" key="3">
    <source>
        <dbReference type="Pfam" id="PF00294"/>
    </source>
</evidence>
<keyword evidence="5" id="KW-1185">Reference proteome</keyword>
<dbReference type="Gene3D" id="3.40.1190.20">
    <property type="match status" value="1"/>
</dbReference>
<gene>
    <name evidence="4" type="ORF">CLV92_1143</name>
</gene>
<evidence type="ECO:0000256" key="2">
    <source>
        <dbReference type="ARBA" id="ARBA00022777"/>
    </source>
</evidence>
<dbReference type="PANTHER" id="PTHR42774">
    <property type="entry name" value="PHOSPHOTRANSFERASE SYSTEM TRANSPORT PROTEIN"/>
    <property type="match status" value="1"/>
</dbReference>
<evidence type="ECO:0000313" key="5">
    <source>
        <dbReference type="Proteomes" id="UP000239485"/>
    </source>
</evidence>
<name>A0A2S6IDV5_9ACTN</name>
<keyword evidence="2 4" id="KW-0418">Kinase</keyword>
<dbReference type="AlphaFoldDB" id="A0A2S6IDV5"/>
<comment type="caution">
    <text evidence="4">The sequence shown here is derived from an EMBL/GenBank/DDBJ whole genome shotgun (WGS) entry which is preliminary data.</text>
</comment>
<dbReference type="GO" id="GO:0016301">
    <property type="term" value="F:kinase activity"/>
    <property type="evidence" value="ECO:0007669"/>
    <property type="project" value="UniProtKB-KW"/>
</dbReference>
<accession>A0A2S6IDV5</accession>
<feature type="domain" description="Carbohydrate kinase PfkB" evidence="3">
    <location>
        <begin position="9"/>
        <end position="282"/>
    </location>
</feature>